<feature type="compositionally biased region" description="Basic and acidic residues" evidence="1">
    <location>
        <begin position="95"/>
        <end position="105"/>
    </location>
</feature>
<protein>
    <submittedName>
        <fullName evidence="2">Uncharacterized protein</fullName>
    </submittedName>
</protein>
<reference evidence="2" key="1">
    <citation type="submission" date="2021-03" db="EMBL/GenBank/DDBJ databases">
        <title>Draft genome sequence of rust myrtle Austropuccinia psidii MF-1, a brazilian biotype.</title>
        <authorList>
            <person name="Quecine M.C."/>
            <person name="Pachon D.M.R."/>
            <person name="Bonatelli M.L."/>
            <person name="Correr F.H."/>
            <person name="Franceschini L.M."/>
            <person name="Leite T.F."/>
            <person name="Margarido G.R.A."/>
            <person name="Almeida C.A."/>
            <person name="Ferrarezi J.A."/>
            <person name="Labate C.A."/>
        </authorList>
    </citation>
    <scope>NUCLEOTIDE SEQUENCE</scope>
    <source>
        <strain evidence="2">MF-1</strain>
    </source>
</reference>
<organism evidence="2 3">
    <name type="scientific">Austropuccinia psidii MF-1</name>
    <dbReference type="NCBI Taxonomy" id="1389203"/>
    <lineage>
        <taxon>Eukaryota</taxon>
        <taxon>Fungi</taxon>
        <taxon>Dikarya</taxon>
        <taxon>Basidiomycota</taxon>
        <taxon>Pucciniomycotina</taxon>
        <taxon>Pucciniomycetes</taxon>
        <taxon>Pucciniales</taxon>
        <taxon>Sphaerophragmiaceae</taxon>
        <taxon>Austropuccinia</taxon>
    </lineage>
</organism>
<evidence type="ECO:0000256" key="1">
    <source>
        <dbReference type="SAM" id="MobiDB-lite"/>
    </source>
</evidence>
<comment type="caution">
    <text evidence="2">The sequence shown here is derived from an EMBL/GenBank/DDBJ whole genome shotgun (WGS) entry which is preliminary data.</text>
</comment>
<evidence type="ECO:0000313" key="3">
    <source>
        <dbReference type="Proteomes" id="UP000765509"/>
    </source>
</evidence>
<dbReference type="AlphaFoldDB" id="A0A9Q3BGD0"/>
<keyword evidence="3" id="KW-1185">Reference proteome</keyword>
<proteinExistence type="predicted"/>
<sequence length="105" mass="11344">MLVQNLPPERLTRSKARAQAILTLTPREPLDGTPAVSQLRSHLERQIMEGEAPSRKEGRGPRILRSFSGVFGAFPGISNTSFMGLGGGGKEEEDNSSKEKGSYCA</sequence>
<dbReference type="EMBL" id="AVOT02000829">
    <property type="protein sequence ID" value="MBW0464608.1"/>
    <property type="molecule type" value="Genomic_DNA"/>
</dbReference>
<dbReference type="Proteomes" id="UP000765509">
    <property type="component" value="Unassembled WGS sequence"/>
</dbReference>
<gene>
    <name evidence="2" type="ORF">O181_004323</name>
</gene>
<evidence type="ECO:0000313" key="2">
    <source>
        <dbReference type="EMBL" id="MBW0464608.1"/>
    </source>
</evidence>
<feature type="region of interest" description="Disordered" evidence="1">
    <location>
        <begin position="81"/>
        <end position="105"/>
    </location>
</feature>
<accession>A0A9Q3BGD0</accession>
<name>A0A9Q3BGD0_9BASI</name>